<dbReference type="AlphaFoldDB" id="A0A841L9F4"/>
<evidence type="ECO:0000313" key="3">
    <source>
        <dbReference type="EMBL" id="MBB6229174.1"/>
    </source>
</evidence>
<keyword evidence="3" id="KW-0645">Protease</keyword>
<dbReference type="EMBL" id="JACIIV010000034">
    <property type="protein sequence ID" value="MBB6229174.1"/>
    <property type="molecule type" value="Genomic_DNA"/>
</dbReference>
<dbReference type="Gene3D" id="1.10.390.10">
    <property type="entry name" value="Neutral Protease Domain 2"/>
    <property type="match status" value="1"/>
</dbReference>
<dbReference type="InterPro" id="IPR036034">
    <property type="entry name" value="PDZ_sf"/>
</dbReference>
<evidence type="ECO:0000259" key="2">
    <source>
        <dbReference type="SMART" id="SM00228"/>
    </source>
</evidence>
<dbReference type="InterPro" id="IPR001478">
    <property type="entry name" value="PDZ"/>
</dbReference>
<accession>A0A841L9F4</accession>
<evidence type="ECO:0000256" key="1">
    <source>
        <dbReference type="SAM" id="SignalP"/>
    </source>
</evidence>
<comment type="caution">
    <text evidence="3">The sequence shown here is derived from an EMBL/GenBank/DDBJ whole genome shotgun (WGS) entry which is preliminary data.</text>
</comment>
<dbReference type="SMART" id="SM00228">
    <property type="entry name" value="PDZ"/>
    <property type="match status" value="1"/>
</dbReference>
<reference evidence="3 4" key="1">
    <citation type="submission" date="2020-08" db="EMBL/GenBank/DDBJ databases">
        <title>Genomic Encyclopedia of Type Strains, Phase IV (KMG-IV): sequencing the most valuable type-strain genomes for metagenomic binning, comparative biology and taxonomic classification.</title>
        <authorList>
            <person name="Goeker M."/>
        </authorList>
    </citation>
    <scope>NUCLEOTIDE SEQUENCE [LARGE SCALE GENOMIC DNA]</scope>
    <source>
        <strain evidence="3 4">DSM 102189</strain>
    </source>
</reference>
<dbReference type="InterPro" id="IPR040756">
    <property type="entry name" value="Peptidase_M61_N"/>
</dbReference>
<feature type="chain" id="PRO_5032309168" evidence="1">
    <location>
        <begin position="18"/>
        <end position="645"/>
    </location>
</feature>
<dbReference type="Proteomes" id="UP000538147">
    <property type="component" value="Unassembled WGS sequence"/>
</dbReference>
<dbReference type="Pfam" id="PF05299">
    <property type="entry name" value="Peptidase_M61"/>
    <property type="match status" value="1"/>
</dbReference>
<gene>
    <name evidence="3" type="ORF">FHS79_003375</name>
</gene>
<dbReference type="InterPro" id="IPR024191">
    <property type="entry name" value="Peptidase_M61"/>
</dbReference>
<keyword evidence="4" id="KW-1185">Reference proteome</keyword>
<keyword evidence="3" id="KW-0378">Hydrolase</keyword>
<feature type="signal peptide" evidence="1">
    <location>
        <begin position="1"/>
        <end position="17"/>
    </location>
</feature>
<protein>
    <submittedName>
        <fullName evidence="3">Putative metalloprotease with PDZ domain</fullName>
    </submittedName>
</protein>
<dbReference type="InterPro" id="IPR027268">
    <property type="entry name" value="Peptidase_M4/M1_CTD_sf"/>
</dbReference>
<evidence type="ECO:0000313" key="4">
    <source>
        <dbReference type="Proteomes" id="UP000538147"/>
    </source>
</evidence>
<organism evidence="3 4">
    <name type="scientific">Polymorphobacter multimanifer</name>
    <dbReference type="NCBI Taxonomy" id="1070431"/>
    <lineage>
        <taxon>Bacteria</taxon>
        <taxon>Pseudomonadati</taxon>
        <taxon>Pseudomonadota</taxon>
        <taxon>Alphaproteobacteria</taxon>
        <taxon>Sphingomonadales</taxon>
        <taxon>Sphingosinicellaceae</taxon>
        <taxon>Polymorphobacter</taxon>
    </lineage>
</organism>
<dbReference type="RefSeq" id="WP_184202669.1">
    <property type="nucleotide sequence ID" value="NZ_BMOX01000062.1"/>
</dbReference>
<sequence>MHKSLILVVLLSTAATAQTPQVNGRSMPTPLPITDPIPAAREGRFPGTMAVAVDASDTAQGIFKVRQTIPVPSTLPVPGKLTLLFPKWLPGNHGPRGQIEKLAGLTITAGGKTLPWVRDPLDVYAFTVDVPAGARSVEARFEFLSATAANQGRIVMTSDMVNLQPNQVSLYPAGWFTRAIPVALTVTWPQGFKAAGALRPATTRGQTITYETTDYETLVDSPFFAGRHFKAWDLGENVTLNVVADEARFLEAKPEHIDAHKRLVTQSVKTFGARHFDHYDFLLALTDQLGGIGLEHHRSSENSEPQAYFTGWDTPSSTRNLLPHEFTHSWNGKFRRGADSIVPDFRTPLRNSMLWVYEGQTQFWGYVLAARSGLTSREDTLAAYANIAASLDTRHGREWRPLIDTTNDPVISARAPKGWVSEQRSEDYYNEGLLIWMEVDSILRRETKGARGIDDFARAFFGTNNGDWGVLPYDLSTITTILNGLHPMDWTGFFNDRVGKPNPRAPLAGFAASGYTLEYTDKPSKAFTASERGGGGTVNLSYSGGFVIGRESRLVAVQYMSPAYAAGLKVGDQLLAVNDKPYSNDLIKAEITAAKGAKTPIRLLIKSADRLRQVDLLWNQGLLYPSFKRTGTGPDYLDQLLKPLS</sequence>
<dbReference type="SUPFAM" id="SSF50156">
    <property type="entry name" value="PDZ domain-like"/>
    <property type="match status" value="1"/>
</dbReference>
<dbReference type="GO" id="GO:0008237">
    <property type="term" value="F:metallopeptidase activity"/>
    <property type="evidence" value="ECO:0007669"/>
    <property type="project" value="UniProtKB-KW"/>
</dbReference>
<name>A0A841L9F4_9SPHN</name>
<dbReference type="Gene3D" id="2.30.42.10">
    <property type="match status" value="1"/>
</dbReference>
<keyword evidence="1" id="KW-0732">Signal</keyword>
<dbReference type="Gene3D" id="2.60.40.3650">
    <property type="match status" value="1"/>
</dbReference>
<dbReference type="PIRSF" id="PIRSF016493">
    <property type="entry name" value="Glycyl_aminpptds"/>
    <property type="match status" value="1"/>
</dbReference>
<feature type="domain" description="PDZ" evidence="2">
    <location>
        <begin position="541"/>
        <end position="609"/>
    </location>
</feature>
<dbReference type="GO" id="GO:0006508">
    <property type="term" value="P:proteolysis"/>
    <property type="evidence" value="ECO:0007669"/>
    <property type="project" value="UniProtKB-KW"/>
</dbReference>
<dbReference type="InterPro" id="IPR007963">
    <property type="entry name" value="Peptidase_M61_catalytic"/>
</dbReference>
<keyword evidence="3" id="KW-0482">Metalloprotease</keyword>
<proteinExistence type="predicted"/>
<dbReference type="Pfam" id="PF17899">
    <property type="entry name" value="Peptidase_M61_N"/>
    <property type="match status" value="1"/>
</dbReference>